<accession>A0A484GVG7</accession>
<gene>
    <name evidence="1" type="ORF">DBR06_SOUSAS3410194</name>
</gene>
<dbReference type="EMBL" id="QWLN02003861">
    <property type="protein sequence ID" value="TEA39715.1"/>
    <property type="molecule type" value="Genomic_DNA"/>
</dbReference>
<name>A0A484GVG7_SOUCH</name>
<evidence type="ECO:0000313" key="1">
    <source>
        <dbReference type="EMBL" id="TEA39715.1"/>
    </source>
</evidence>
<comment type="caution">
    <text evidence="1">The sequence shown here is derived from an EMBL/GenBank/DDBJ whole genome shotgun (WGS) entry which is preliminary data.</text>
</comment>
<proteinExistence type="predicted"/>
<protein>
    <submittedName>
        <fullName evidence="1">Uncharacterized protein</fullName>
    </submittedName>
</protein>
<dbReference type="Proteomes" id="UP000295264">
    <property type="component" value="Unassembled WGS sequence"/>
</dbReference>
<keyword evidence="2" id="KW-1185">Reference proteome</keyword>
<evidence type="ECO:0000313" key="2">
    <source>
        <dbReference type="Proteomes" id="UP000295264"/>
    </source>
</evidence>
<reference evidence="1 2" key="1">
    <citation type="journal article" date="2018" name="Genomics">
        <title>Molecular footprints of inshore aquatic adaptation in Indo-Pacific humpback dolphin (Sousa chinensis).</title>
        <authorList>
            <person name="Ming Y."/>
            <person name="Jian J."/>
            <person name="Yu F."/>
            <person name="Yu X."/>
            <person name="Wang J."/>
            <person name="Liu W."/>
        </authorList>
    </citation>
    <scope>NUCLEOTIDE SEQUENCE [LARGE SCALE GENOMIC DNA]</scope>
    <source>
        <strain evidence="1">MY-2018</strain>
        <tissue evidence="1">Skin</tissue>
    </source>
</reference>
<sequence length="85" mass="9803">MGHQTAHYRDKGAPFPKLDDQTSHGAYCNFSATVHLQAIWDLVWKKMRSRVKSTMSLTLKKDSETHWCLMTLTGLCSGNWYDLQK</sequence>
<organism evidence="1 2">
    <name type="scientific">Sousa chinensis</name>
    <name type="common">Indo-pacific humpbacked dolphin</name>
    <name type="synonym">Steno chinensis</name>
    <dbReference type="NCBI Taxonomy" id="103600"/>
    <lineage>
        <taxon>Eukaryota</taxon>
        <taxon>Metazoa</taxon>
        <taxon>Chordata</taxon>
        <taxon>Craniata</taxon>
        <taxon>Vertebrata</taxon>
        <taxon>Euteleostomi</taxon>
        <taxon>Mammalia</taxon>
        <taxon>Eutheria</taxon>
        <taxon>Laurasiatheria</taxon>
        <taxon>Artiodactyla</taxon>
        <taxon>Whippomorpha</taxon>
        <taxon>Cetacea</taxon>
        <taxon>Odontoceti</taxon>
        <taxon>Delphinidae</taxon>
        <taxon>Sousa</taxon>
    </lineage>
</organism>
<dbReference type="AlphaFoldDB" id="A0A484GVG7"/>